<reference evidence="2 3" key="1">
    <citation type="submission" date="2015-12" db="EMBL/GenBank/DDBJ databases">
        <authorList>
            <person name="Shamseldin A."/>
            <person name="Moawad H."/>
            <person name="Abd El-Rahim W.M."/>
            <person name="Sadowsky M.J."/>
        </authorList>
    </citation>
    <scope>NUCLEOTIDE SEQUENCE [LARGE SCALE GENOMIC DNA]</scope>
    <source>
        <strain evidence="2 3">SM2</strain>
    </source>
</reference>
<sequence length="563" mass="57552">MKKIFALTAMSSALLLAACGGGDINLSPTNIDNSVDNSTSNGGSGGSNPCASYVESGQTYQGQVVGADCFYPASFVSSANPITAPTVKFQTIAGVHEFADSLFIGDDVDAQAAAAGTLIPQEGEGTKLTIDAGVTMVFKRPESYVRIARGSQIFAEGTPGSPITFTADEDIDGVATEDDRGLWGGLQINGNGKTNKCHDGTASGSGTGAVSDFVATANNVHNCNQEAEGQPATYGGNNNAESSGVLKYVVVKHAGFEVIDGNELNAVTLNGVGSGTIISHVQAYTTQDDGFEMFGGAVNLDHIVVVNAGDDSIDYSEGYNGKIQYAVVVHTSGANRCIEGDNTGSNRGDGITPKTNLIISNMTCVTSGIKENTGVNATSKGDSEGPLFREGVHFQMYNSIVTSNAAGMASQECLELDDTEGPQTIDAAQDKTSKASSNVIACTEATKVSGATKGSFDLVNWLAGGGINADTPANDNTNNVIITGADLPAQSLIVGGVGTRGYKTAAAITNGAGTPVFDQASALTDVSTIDASFFTKPTYLGGANAGDDWLAGWTVGLTAPLNP</sequence>
<dbReference type="KEGG" id="zal:AZF00_03700"/>
<evidence type="ECO:0000256" key="1">
    <source>
        <dbReference type="SAM" id="SignalP"/>
    </source>
</evidence>
<feature type="signal peptide" evidence="1">
    <location>
        <begin position="1"/>
        <end position="17"/>
    </location>
</feature>
<keyword evidence="1" id="KW-0732">Signal</keyword>
<feature type="chain" id="PRO_5007274935" description="Serine/threonine protein kinase" evidence="1">
    <location>
        <begin position="18"/>
        <end position="563"/>
    </location>
</feature>
<evidence type="ECO:0008006" key="4">
    <source>
        <dbReference type="Google" id="ProtNLM"/>
    </source>
</evidence>
<dbReference type="Proteomes" id="UP000074119">
    <property type="component" value="Chromosome"/>
</dbReference>
<proteinExistence type="predicted"/>
<name>A0A127M2K8_9GAMM</name>
<dbReference type="PANTHER" id="PTHR41339">
    <property type="entry name" value="LIPL48"/>
    <property type="match status" value="1"/>
</dbReference>
<organism evidence="2 3">
    <name type="scientific">Zhongshania aliphaticivorans</name>
    <dbReference type="NCBI Taxonomy" id="1470434"/>
    <lineage>
        <taxon>Bacteria</taxon>
        <taxon>Pseudomonadati</taxon>
        <taxon>Pseudomonadota</taxon>
        <taxon>Gammaproteobacteria</taxon>
        <taxon>Cellvibrionales</taxon>
        <taxon>Spongiibacteraceae</taxon>
        <taxon>Zhongshania</taxon>
    </lineage>
</organism>
<dbReference type="AlphaFoldDB" id="A0A127M2K8"/>
<dbReference type="STRING" id="1470434.AZF00_03700"/>
<evidence type="ECO:0000313" key="3">
    <source>
        <dbReference type="Proteomes" id="UP000074119"/>
    </source>
</evidence>
<dbReference type="EMBL" id="CP014544">
    <property type="protein sequence ID" value="AMO67454.1"/>
    <property type="molecule type" value="Genomic_DNA"/>
</dbReference>
<evidence type="ECO:0000313" key="2">
    <source>
        <dbReference type="EMBL" id="AMO67454.1"/>
    </source>
</evidence>
<gene>
    <name evidence="2" type="ORF">AZF00_03700</name>
</gene>
<protein>
    <recommendedName>
        <fullName evidence="4">Serine/threonine protein kinase</fullName>
    </recommendedName>
</protein>
<dbReference type="RefSeq" id="WP_008245981.1">
    <property type="nucleotide sequence ID" value="NZ_CP014544.1"/>
</dbReference>
<dbReference type="PROSITE" id="PS51257">
    <property type="entry name" value="PROKAR_LIPOPROTEIN"/>
    <property type="match status" value="1"/>
</dbReference>
<dbReference type="PANTHER" id="PTHR41339:SF1">
    <property type="entry name" value="SECRETED PROTEIN"/>
    <property type="match status" value="1"/>
</dbReference>
<accession>A0A127M2K8</accession>